<evidence type="ECO:0000256" key="6">
    <source>
        <dbReference type="ARBA" id="ARBA00023065"/>
    </source>
</evidence>
<dbReference type="OrthoDB" id="239812at2759"/>
<keyword evidence="4" id="KW-0813">Transport</keyword>
<feature type="signal peptide" evidence="11">
    <location>
        <begin position="1"/>
        <end position="16"/>
    </location>
</feature>
<dbReference type="SUPFAM" id="SSF52943">
    <property type="entry name" value="ATP synthase (F1-ATPase), gamma subunit"/>
    <property type="match status" value="1"/>
</dbReference>
<dbReference type="NCBIfam" id="NF004145">
    <property type="entry name" value="PRK05621.1-2"/>
    <property type="match status" value="1"/>
</dbReference>
<dbReference type="CDD" id="cd12151">
    <property type="entry name" value="F1-ATPase_gamma"/>
    <property type="match status" value="1"/>
</dbReference>
<evidence type="ECO:0000313" key="12">
    <source>
        <dbReference type="EMBL" id="ABA55584.1"/>
    </source>
</evidence>
<evidence type="ECO:0000256" key="2">
    <source>
        <dbReference type="ARBA" id="ARBA00004525"/>
    </source>
</evidence>
<keyword evidence="6" id="KW-0406">Ion transport</keyword>
<dbReference type="Gene3D" id="3.40.1380.10">
    <property type="match status" value="1"/>
</dbReference>
<evidence type="ECO:0000256" key="7">
    <source>
        <dbReference type="ARBA" id="ARBA00023136"/>
    </source>
</evidence>
<accession>Q2IA11</accession>
<evidence type="ECO:0000256" key="1">
    <source>
        <dbReference type="ARBA" id="ARBA00003456"/>
    </source>
</evidence>
<feature type="chain" id="PRO_5036285913" description="F-ATPase gamma subunit" evidence="11">
    <location>
        <begin position="17"/>
        <end position="352"/>
    </location>
</feature>
<dbReference type="HAMAP" id="MF_00815">
    <property type="entry name" value="ATP_synth_gamma_bact"/>
    <property type="match status" value="1"/>
</dbReference>
<protein>
    <recommendedName>
        <fullName evidence="10">F-ATPase gamma subunit</fullName>
    </recommendedName>
</protein>
<comment type="function">
    <text evidence="1">Produces ATP from ADP in the presence of a proton gradient across the membrane. The gamma chain is believed to be important in regulating ATPase activity and the flow of protons through the CF(0) complex.</text>
</comment>
<dbReference type="InterPro" id="IPR035968">
    <property type="entry name" value="ATP_synth_F1_ATPase_gsu"/>
</dbReference>
<sequence length="352" mass="38599">MLRTFALALVVASAAAFSAPHMPVASRAAAARPAVVMGDNIRELRTRIGSIKNTKKITSAMKLVAAAKVRRAQDAVLRSRPFTETLEKVIGGLVQRLKNEGLDLPLLEERETKTVLLVVVSGERGLCGGYNAQIIKKATQRLAELEKQGIKVKMLCIGRKANVWFKRRQRDIVKFVPTPNQPTSEFATEVADEVLAYFLSQEVDRVELVYTSFISMIAALPSVRTLVPLSPQGLETEGDEIFKLTTKDGTFGVEREKLDRAEPMEIVPDMIFEQEPAQLLNAILPLYINGQLLRTVQESLASELAARMSAMQSATDNASELGKTLTQKMNRARQAAVTQELLEIVAGANAVA</sequence>
<evidence type="ECO:0000256" key="11">
    <source>
        <dbReference type="SAM" id="SignalP"/>
    </source>
</evidence>
<dbReference type="AlphaFoldDB" id="Q2IA11"/>
<dbReference type="InterPro" id="IPR000131">
    <property type="entry name" value="ATP_synth_F1_gsu"/>
</dbReference>
<dbReference type="EMBL" id="DQ118640">
    <property type="protein sequence ID" value="ABA55584.1"/>
    <property type="molecule type" value="mRNA"/>
</dbReference>
<dbReference type="PROSITE" id="PS00153">
    <property type="entry name" value="ATPASE_GAMMA"/>
    <property type="match status" value="1"/>
</dbReference>
<comment type="similarity">
    <text evidence="3">Belongs to the ATPase gamma chain family.</text>
</comment>
<evidence type="ECO:0000256" key="10">
    <source>
        <dbReference type="ARBA" id="ARBA00031066"/>
    </source>
</evidence>
<reference evidence="13" key="2">
    <citation type="submission" date="2021-05" db="EMBL/GenBank/DDBJ databases">
        <title>The genome of the haptophyte Pavlova lutheri (Diacronema luteri, Pavlovales) - a model for lipid biosynthesis in eukaryotic algae.</title>
        <authorList>
            <person name="Hulatt C.J."/>
            <person name="Posewitz M.C."/>
        </authorList>
    </citation>
    <scope>NUCLEOTIDE SEQUENCE</scope>
    <source>
        <strain evidence="13">NIVA-4/92</strain>
    </source>
</reference>
<keyword evidence="7" id="KW-0472">Membrane</keyword>
<evidence type="ECO:0000256" key="9">
    <source>
        <dbReference type="ARBA" id="ARBA00023310"/>
    </source>
</evidence>
<keyword evidence="14" id="KW-1185">Reference proteome</keyword>
<dbReference type="Pfam" id="PF00231">
    <property type="entry name" value="ATP-synt"/>
    <property type="match status" value="1"/>
</dbReference>
<evidence type="ECO:0000256" key="8">
    <source>
        <dbReference type="ARBA" id="ARBA00023196"/>
    </source>
</evidence>
<keyword evidence="5" id="KW-0375">Hydrogen ion transport</keyword>
<dbReference type="Gene3D" id="1.10.287.80">
    <property type="entry name" value="ATP synthase, gamma subunit, helix hairpin domain"/>
    <property type="match status" value="2"/>
</dbReference>
<dbReference type="EMBL" id="JAGTXO010000012">
    <property type="protein sequence ID" value="KAG8464499.1"/>
    <property type="molecule type" value="Genomic_DNA"/>
</dbReference>
<dbReference type="NCBIfam" id="TIGR01146">
    <property type="entry name" value="ATPsyn_F1gamma"/>
    <property type="match status" value="1"/>
</dbReference>
<dbReference type="OMA" id="VMQFEQD"/>
<dbReference type="Proteomes" id="UP000751190">
    <property type="component" value="Unassembled WGS sequence"/>
</dbReference>
<dbReference type="GO" id="GO:0045259">
    <property type="term" value="C:proton-transporting ATP synthase complex"/>
    <property type="evidence" value="ECO:0007669"/>
    <property type="project" value="UniProtKB-KW"/>
</dbReference>
<proteinExistence type="evidence at transcript level"/>
<dbReference type="PANTHER" id="PTHR11693:SF41">
    <property type="entry name" value="ATP SYNTHASE GAMMA CHAIN, CHLOROPLASTIC"/>
    <property type="match status" value="1"/>
</dbReference>
<dbReference type="PANTHER" id="PTHR11693">
    <property type="entry name" value="ATP SYNTHASE GAMMA CHAIN"/>
    <property type="match status" value="1"/>
</dbReference>
<name>Q2IA11_DIALT</name>
<evidence type="ECO:0000256" key="5">
    <source>
        <dbReference type="ARBA" id="ARBA00022781"/>
    </source>
</evidence>
<keyword evidence="9" id="KW-0066">ATP synthesis</keyword>
<organism evidence="12">
    <name type="scientific">Diacronema lutheri</name>
    <name type="common">Unicellular marine alga</name>
    <name type="synonym">Monochrysis lutheri</name>
    <dbReference type="NCBI Taxonomy" id="2081491"/>
    <lineage>
        <taxon>Eukaryota</taxon>
        <taxon>Haptista</taxon>
        <taxon>Haptophyta</taxon>
        <taxon>Pavlovophyceae</taxon>
        <taxon>Pavlovales</taxon>
        <taxon>Pavlovaceae</taxon>
        <taxon>Diacronema</taxon>
    </lineage>
</organism>
<dbReference type="PRINTS" id="PR00126">
    <property type="entry name" value="ATPASEGAMMA"/>
</dbReference>
<evidence type="ECO:0000256" key="3">
    <source>
        <dbReference type="ARBA" id="ARBA00007681"/>
    </source>
</evidence>
<dbReference type="GO" id="GO:0009535">
    <property type="term" value="C:chloroplast thylakoid membrane"/>
    <property type="evidence" value="ECO:0007669"/>
    <property type="project" value="UniProtKB-SubCell"/>
</dbReference>
<comment type="subcellular location">
    <subcellularLocation>
        <location evidence="2">Plastid</location>
        <location evidence="2">Chloroplast thylakoid membrane</location>
        <topology evidence="2">Peripheral membrane protein</topology>
    </subcellularLocation>
</comment>
<keyword evidence="11" id="KW-0732">Signal</keyword>
<keyword evidence="8" id="KW-0139">CF(1)</keyword>
<dbReference type="FunFam" id="3.40.1380.10:FF:000006">
    <property type="entry name" value="ATP synthase gamma chain"/>
    <property type="match status" value="1"/>
</dbReference>
<reference evidence="12" key="1">
    <citation type="journal article" date="2006" name="J. Mol. Biol.">
        <title>A tertiary plastid uses genes from two endosymbionts.</title>
        <authorList>
            <person name="Patron N.J."/>
            <person name="Waller R.F."/>
            <person name="Keeling P.J."/>
        </authorList>
    </citation>
    <scope>NUCLEOTIDE SEQUENCE</scope>
    <source>
        <strain evidence="12">481</strain>
    </source>
</reference>
<dbReference type="FunFam" id="1.10.287.80:FF:000003">
    <property type="entry name" value="ATP synthase gamma chain, chloroplastic"/>
    <property type="match status" value="1"/>
</dbReference>
<evidence type="ECO:0000313" key="14">
    <source>
        <dbReference type="Proteomes" id="UP000751190"/>
    </source>
</evidence>
<dbReference type="GO" id="GO:0046933">
    <property type="term" value="F:proton-transporting ATP synthase activity, rotational mechanism"/>
    <property type="evidence" value="ECO:0007669"/>
    <property type="project" value="InterPro"/>
</dbReference>
<dbReference type="InterPro" id="IPR023632">
    <property type="entry name" value="ATP_synth_F1_gsu_CS"/>
</dbReference>
<evidence type="ECO:0000256" key="4">
    <source>
        <dbReference type="ARBA" id="ARBA00022448"/>
    </source>
</evidence>
<evidence type="ECO:0000313" key="13">
    <source>
        <dbReference type="EMBL" id="KAG8464499.1"/>
    </source>
</evidence>
<gene>
    <name evidence="13" type="ORF">KFE25_009867</name>
</gene>